<evidence type="ECO:0000256" key="11">
    <source>
        <dbReference type="ARBA" id="ARBA00067522"/>
    </source>
</evidence>
<dbReference type="Gene3D" id="6.10.140.420">
    <property type="match status" value="1"/>
</dbReference>
<dbReference type="InterPro" id="IPR035967">
    <property type="entry name" value="SWAP/Surp_sf"/>
</dbReference>
<dbReference type="GO" id="GO:0003723">
    <property type="term" value="F:RNA binding"/>
    <property type="evidence" value="ECO:0007669"/>
    <property type="project" value="UniProtKB-UniRule"/>
</dbReference>
<feature type="region of interest" description="Disordered" evidence="15">
    <location>
        <begin position="656"/>
        <end position="681"/>
    </location>
</feature>
<keyword evidence="6 14" id="KW-0694">RNA-binding</keyword>
<dbReference type="InterPro" id="IPR013170">
    <property type="entry name" value="mRNA_splic_Cwf21_dom"/>
</dbReference>
<dbReference type="Gene3D" id="1.25.40.90">
    <property type="match status" value="1"/>
</dbReference>
<keyword evidence="16" id="KW-0472">Membrane</keyword>
<dbReference type="PROSITE" id="PS50102">
    <property type="entry name" value="RRM"/>
    <property type="match status" value="1"/>
</dbReference>
<dbReference type="InterPro" id="IPR047488">
    <property type="entry name" value="SR140_cwf21"/>
</dbReference>
<dbReference type="PROSITE" id="PS50128">
    <property type="entry name" value="SURP"/>
    <property type="match status" value="1"/>
</dbReference>
<evidence type="ECO:0000313" key="21">
    <source>
        <dbReference type="Proteomes" id="UP000472276"/>
    </source>
</evidence>
<keyword evidence="9" id="KW-0539">Nucleus</keyword>
<dbReference type="CDD" id="cd21370">
    <property type="entry name" value="cwf21_SR140"/>
    <property type="match status" value="1"/>
</dbReference>
<dbReference type="FunFam" id="1.10.10.790:FF:000006">
    <property type="entry name" value="U2 snRNP-associated SURP motif-containing protein isoform X1"/>
    <property type="match status" value="1"/>
</dbReference>
<feature type="domain" description="RRM" evidence="17">
    <location>
        <begin position="211"/>
        <end position="292"/>
    </location>
</feature>
<evidence type="ECO:0000256" key="8">
    <source>
        <dbReference type="ARBA" id="ARBA00023054"/>
    </source>
</evidence>
<evidence type="ECO:0000256" key="14">
    <source>
        <dbReference type="PROSITE-ProRule" id="PRU00176"/>
    </source>
</evidence>
<feature type="region of interest" description="Disordered" evidence="15">
    <location>
        <begin position="715"/>
        <end position="779"/>
    </location>
</feature>
<dbReference type="PANTHER" id="PTHR23140">
    <property type="entry name" value="RNA PROCESSING PROTEIN LD23810P"/>
    <property type="match status" value="1"/>
</dbReference>
<dbReference type="InterPro" id="IPR035009">
    <property type="entry name" value="SR140_RRM"/>
</dbReference>
<dbReference type="SUPFAM" id="SSF109905">
    <property type="entry name" value="Surp module (SWAP domain)"/>
    <property type="match status" value="1"/>
</dbReference>
<dbReference type="SMART" id="SM00360">
    <property type="entry name" value="RRM"/>
    <property type="match status" value="1"/>
</dbReference>
<dbReference type="InterPro" id="IPR006569">
    <property type="entry name" value="CID_dom"/>
</dbReference>
<evidence type="ECO:0000256" key="3">
    <source>
        <dbReference type="ARBA" id="ARBA00022499"/>
    </source>
</evidence>
<evidence type="ECO:0000259" key="17">
    <source>
        <dbReference type="PROSITE" id="PS50102"/>
    </source>
</evidence>
<dbReference type="GO" id="GO:0006396">
    <property type="term" value="P:RNA processing"/>
    <property type="evidence" value="ECO:0007669"/>
    <property type="project" value="InterPro"/>
</dbReference>
<evidence type="ECO:0000256" key="9">
    <source>
        <dbReference type="ARBA" id="ARBA00023242"/>
    </source>
</evidence>
<keyword evidence="4" id="KW-0597">Phosphoprotein</keyword>
<feature type="compositionally biased region" description="Basic and acidic residues" evidence="15">
    <location>
        <begin position="734"/>
        <end position="753"/>
    </location>
</feature>
<dbReference type="SMART" id="SM00582">
    <property type="entry name" value="RPR"/>
    <property type="match status" value="1"/>
</dbReference>
<dbReference type="Ensembl" id="ENSOABT00000037009.2">
    <property type="protein sequence ID" value="ENSOABP00000036011.1"/>
    <property type="gene ID" value="ENSOABG00000016552.2"/>
</dbReference>
<accession>A0A668UCF0</accession>
<reference evidence="20" key="2">
    <citation type="submission" date="2025-09" db="UniProtKB">
        <authorList>
            <consortium name="Ensembl"/>
        </authorList>
    </citation>
    <scope>IDENTIFICATION</scope>
</reference>
<evidence type="ECO:0000313" key="20">
    <source>
        <dbReference type="Ensembl" id="ENSOABP00000036011.1"/>
    </source>
</evidence>
<evidence type="ECO:0000256" key="16">
    <source>
        <dbReference type="SAM" id="Phobius"/>
    </source>
</evidence>
<dbReference type="InterPro" id="IPR008942">
    <property type="entry name" value="ENTH_VHS"/>
</dbReference>
<dbReference type="Gene3D" id="1.10.10.790">
    <property type="entry name" value="Surp module"/>
    <property type="match status" value="1"/>
</dbReference>
<dbReference type="Pfam" id="PF00076">
    <property type="entry name" value="RRM_1"/>
    <property type="match status" value="1"/>
</dbReference>
<dbReference type="CDD" id="cd12223">
    <property type="entry name" value="RRM_SR140"/>
    <property type="match status" value="1"/>
</dbReference>
<dbReference type="SUPFAM" id="SSF54928">
    <property type="entry name" value="RNA-binding domain, RBD"/>
    <property type="match status" value="1"/>
</dbReference>
<dbReference type="InterPro" id="IPR035979">
    <property type="entry name" value="RBD_domain_sf"/>
</dbReference>
<feature type="compositionally biased region" description="Basic and acidic residues" evidence="15">
    <location>
        <begin position="761"/>
        <end position="779"/>
    </location>
</feature>
<evidence type="ECO:0000256" key="15">
    <source>
        <dbReference type="SAM" id="MobiDB-lite"/>
    </source>
</evidence>
<feature type="domain" description="SURP motif" evidence="18">
    <location>
        <begin position="367"/>
        <end position="410"/>
    </location>
</feature>
<dbReference type="GO" id="GO:0005634">
    <property type="term" value="C:nucleus"/>
    <property type="evidence" value="ECO:0007669"/>
    <property type="project" value="UniProtKB-SubCell"/>
</dbReference>
<gene>
    <name evidence="20" type="primary">U2SURP</name>
</gene>
<feature type="region of interest" description="Disordered" evidence="15">
    <location>
        <begin position="156"/>
        <end position="180"/>
    </location>
</feature>
<sequence>MADRTPGGSQKASAKALLESKLKSFSIGKMAVAKRTLSKKEQDEIKKKEDERAAAEIYEEFLAAFEGGGEGKVKAFVRGGIANATKEEAAADDKRGKLYKPKSRFENQPKSILPLETPPQFLALDKRHVSTKSSEKEKKKSNLELFKEELKQIQEERDERHKMKGRVSRFEPLSGTDGRRSSAGNSFLFSVSAVLDDCAPGSHDVGDPSTTNLYLGNINPQMNEEMLCQEFGRYGPLASVKIMWPRTDEERARERNCGFVAFMNRRDAERALKNLNGKMIMNFEMKLGWGKGVPIPPHPIYIPPSMMEHTLPPPPSGLPFNAQPRERLKNPNAPLLPPPKNKEEFDKTLSQAIVKVVIPTERNLLSLIHRMIEFVVREGPMFEAMIMNREINNPMYRFLFENQSPAHVYYRWKLYSILQGESPAKWRTDDFRMFKNGSLWRPPPLNPYLHGPYDDGEEEEDEEEANKKGCLKEEERDKLEEMLRGLTPRRADIAEAMLFCLSHAEAAEEIVECITESLSILKTPLPKKIARLYLVSDVLYNSSAKVANASYYRKYFETKLCQIFADLNATYKTIQGHLQSENFKQRVMSCFRAWEDWAVYPDPFLIKLQNIFLGLVNLAVEKEPVSLVVEPEPADDIDGAPIGDYVDGTPLEDVDGVPIDSVPIDGAPIDGAPLDDLDGVPIKSMEEDLDGIPLDQSKDAPFKVAPSKWEAVDEAELESQAVTTSKWEIFEQPEEAKKDDADSDEDRSPRSEDNQSYSNPIRDDSDFKSKMSEMNEEKRSKLREIEVKVMKFQDELESGKRPKKPGQSIQEQVEHYRDKLLQKVCIGSGVLKCFKWSLRVVKCYICRVAPEYSASWIIVFWVFLFFFFLSPLFLFRSPSSPRTPKRSRKSRSRTPKKSAKKSRSKSRSPHRSHKKSKKSKH</sequence>
<dbReference type="PROSITE" id="PS51391">
    <property type="entry name" value="CID"/>
    <property type="match status" value="1"/>
</dbReference>
<dbReference type="AlphaFoldDB" id="A0A668UCF0"/>
<keyword evidence="8" id="KW-0175">Coiled coil</keyword>
<evidence type="ECO:0000256" key="5">
    <source>
        <dbReference type="ARBA" id="ARBA00022843"/>
    </source>
</evidence>
<name>A0A668UCF0_OREAU</name>
<feature type="compositionally biased region" description="Basic residues" evidence="15">
    <location>
        <begin position="883"/>
        <end position="921"/>
    </location>
</feature>
<dbReference type="FunFam" id="1.25.40.90:FF:000013">
    <property type="entry name" value="U2 snRNP-associated SURP motif-containing protein isoform X1"/>
    <property type="match status" value="1"/>
</dbReference>
<comment type="subunit">
    <text evidence="10">Interacts with ERBB4.</text>
</comment>
<dbReference type="Pfam" id="PF08312">
    <property type="entry name" value="cwf21"/>
    <property type="match status" value="1"/>
</dbReference>
<evidence type="ECO:0000256" key="12">
    <source>
        <dbReference type="ARBA" id="ARBA00076206"/>
    </source>
</evidence>
<keyword evidence="3" id="KW-1017">Isopeptide bond</keyword>
<evidence type="ECO:0000256" key="13">
    <source>
        <dbReference type="ARBA" id="ARBA00083599"/>
    </source>
</evidence>
<comment type="similarity">
    <text evidence="2">Belongs to the splicing factor SR family.</text>
</comment>
<dbReference type="SMART" id="SM01115">
    <property type="entry name" value="cwf21"/>
    <property type="match status" value="1"/>
</dbReference>
<dbReference type="Gene3D" id="3.30.70.330">
    <property type="match status" value="1"/>
</dbReference>
<feature type="transmembrane region" description="Helical" evidence="16">
    <location>
        <begin position="854"/>
        <end position="875"/>
    </location>
</feature>
<protein>
    <recommendedName>
        <fullName evidence="11">U2 snRNP-associated SURP motif-containing protein</fullName>
    </recommendedName>
    <alternativeName>
        <fullName evidence="12">140 kDa Ser/Arg-rich domain protein</fullName>
    </alternativeName>
    <alternativeName>
        <fullName evidence="13">U2-associated protein SR140</fullName>
    </alternativeName>
</protein>
<dbReference type="FunFam" id="3.30.70.330:FF:000177">
    <property type="entry name" value="U2 snRNP-associated SURP motif-containing protein-like isoform X2"/>
    <property type="match status" value="1"/>
</dbReference>
<feature type="region of interest" description="Disordered" evidence="15">
    <location>
        <begin position="314"/>
        <end position="339"/>
    </location>
</feature>
<comment type="subcellular location">
    <subcellularLocation>
        <location evidence="1">Nucleus</location>
    </subcellularLocation>
</comment>
<proteinExistence type="inferred from homology"/>
<organism evidence="20 21">
    <name type="scientific">Oreochromis aureus</name>
    <name type="common">Israeli tilapia</name>
    <name type="synonym">Chromis aureus</name>
    <dbReference type="NCBI Taxonomy" id="47969"/>
    <lineage>
        <taxon>Eukaryota</taxon>
        <taxon>Metazoa</taxon>
        <taxon>Chordata</taxon>
        <taxon>Craniata</taxon>
        <taxon>Vertebrata</taxon>
        <taxon>Euteleostomi</taxon>
        <taxon>Actinopterygii</taxon>
        <taxon>Neopterygii</taxon>
        <taxon>Teleostei</taxon>
        <taxon>Neoteleostei</taxon>
        <taxon>Acanthomorphata</taxon>
        <taxon>Ovalentaria</taxon>
        <taxon>Cichlomorphae</taxon>
        <taxon>Cichliformes</taxon>
        <taxon>Cichlidae</taxon>
        <taxon>African cichlids</taxon>
        <taxon>Pseudocrenilabrinae</taxon>
        <taxon>Oreochromini</taxon>
        <taxon>Oreochromis</taxon>
    </lineage>
</organism>
<evidence type="ECO:0000256" key="6">
    <source>
        <dbReference type="ARBA" id="ARBA00022884"/>
    </source>
</evidence>
<dbReference type="InterPro" id="IPR051485">
    <property type="entry name" value="SR-CTD_assoc_factor"/>
</dbReference>
<keyword evidence="21" id="KW-1185">Reference proteome</keyword>
<keyword evidence="5" id="KW-0832">Ubl conjugation</keyword>
<dbReference type="SMART" id="SM00648">
    <property type="entry name" value="SWAP"/>
    <property type="match status" value="1"/>
</dbReference>
<dbReference type="InterPro" id="IPR000504">
    <property type="entry name" value="RRM_dom"/>
</dbReference>
<dbReference type="InterPro" id="IPR000061">
    <property type="entry name" value="Surp"/>
</dbReference>
<evidence type="ECO:0000256" key="7">
    <source>
        <dbReference type="ARBA" id="ARBA00022990"/>
    </source>
</evidence>
<evidence type="ECO:0000256" key="4">
    <source>
        <dbReference type="ARBA" id="ARBA00022553"/>
    </source>
</evidence>
<dbReference type="Pfam" id="PF04818">
    <property type="entry name" value="CID"/>
    <property type="match status" value="1"/>
</dbReference>
<evidence type="ECO:0000256" key="1">
    <source>
        <dbReference type="ARBA" id="ARBA00004123"/>
    </source>
</evidence>
<feature type="region of interest" description="Disordered" evidence="15">
    <location>
        <begin position="879"/>
        <end position="921"/>
    </location>
</feature>
<evidence type="ECO:0000259" key="18">
    <source>
        <dbReference type="PROSITE" id="PS50128"/>
    </source>
</evidence>
<evidence type="ECO:0000256" key="10">
    <source>
        <dbReference type="ARBA" id="ARBA00063299"/>
    </source>
</evidence>
<keyword evidence="16" id="KW-1133">Transmembrane helix</keyword>
<evidence type="ECO:0000256" key="2">
    <source>
        <dbReference type="ARBA" id="ARBA00010269"/>
    </source>
</evidence>
<reference evidence="20" key="1">
    <citation type="submission" date="2025-08" db="UniProtKB">
        <authorList>
            <consortium name="Ensembl"/>
        </authorList>
    </citation>
    <scope>IDENTIFICATION</scope>
</reference>
<dbReference type="PANTHER" id="PTHR23140:SF10">
    <property type="entry name" value="U2 SNRNP-ASSOCIATED SURP DOMAIN-CONTAINING"/>
    <property type="match status" value="1"/>
</dbReference>
<feature type="domain" description="CID" evidence="19">
    <location>
        <begin position="471"/>
        <end position="616"/>
    </location>
</feature>
<dbReference type="SUPFAM" id="SSF48464">
    <property type="entry name" value="ENTH/VHS domain"/>
    <property type="match status" value="1"/>
</dbReference>
<evidence type="ECO:0000259" key="19">
    <source>
        <dbReference type="PROSITE" id="PS51391"/>
    </source>
</evidence>
<dbReference type="Proteomes" id="UP000472276">
    <property type="component" value="Unassembled WGS sequence"/>
</dbReference>
<keyword evidence="7" id="KW-0007">Acetylation</keyword>
<dbReference type="InterPro" id="IPR012677">
    <property type="entry name" value="Nucleotide-bd_a/b_plait_sf"/>
</dbReference>
<keyword evidence="16" id="KW-0812">Transmembrane</keyword>
<dbReference type="Pfam" id="PF01805">
    <property type="entry name" value="Surp"/>
    <property type="match status" value="1"/>
</dbReference>